<feature type="compositionally biased region" description="Low complexity" evidence="7">
    <location>
        <begin position="464"/>
        <end position="478"/>
    </location>
</feature>
<accession>A0A7W8VBR9</accession>
<feature type="transmembrane region" description="Helical" evidence="8">
    <location>
        <begin position="12"/>
        <end position="36"/>
    </location>
</feature>
<dbReference type="GO" id="GO:0022857">
    <property type="term" value="F:transmembrane transporter activity"/>
    <property type="evidence" value="ECO:0007669"/>
    <property type="project" value="InterPro"/>
</dbReference>
<dbReference type="Proteomes" id="UP000572635">
    <property type="component" value="Unassembled WGS sequence"/>
</dbReference>
<name>A0A7W8VBR9_9ACTN</name>
<evidence type="ECO:0000256" key="8">
    <source>
        <dbReference type="SAM" id="Phobius"/>
    </source>
</evidence>
<evidence type="ECO:0000256" key="3">
    <source>
        <dbReference type="ARBA" id="ARBA00022475"/>
    </source>
</evidence>
<feature type="transmembrane region" description="Helical" evidence="8">
    <location>
        <begin position="218"/>
        <end position="240"/>
    </location>
</feature>
<reference evidence="9 10" key="1">
    <citation type="submission" date="2020-08" db="EMBL/GenBank/DDBJ databases">
        <title>Sequencing the genomes of 1000 actinobacteria strains.</title>
        <authorList>
            <person name="Klenk H.-P."/>
        </authorList>
    </citation>
    <scope>NUCLEOTIDE SEQUENCE [LARGE SCALE GENOMIC DNA]</scope>
    <source>
        <strain evidence="9 10">DSM 44551</strain>
    </source>
</reference>
<dbReference type="PANTHER" id="PTHR23513:SF9">
    <property type="entry name" value="ENTEROBACTIN EXPORTER ENTS"/>
    <property type="match status" value="1"/>
</dbReference>
<feature type="transmembrane region" description="Helical" evidence="8">
    <location>
        <begin position="347"/>
        <end position="366"/>
    </location>
</feature>
<dbReference type="PANTHER" id="PTHR23513">
    <property type="entry name" value="INTEGRAL MEMBRANE EFFLUX PROTEIN-RELATED"/>
    <property type="match status" value="1"/>
</dbReference>
<keyword evidence="3" id="KW-1003">Cell membrane</keyword>
<dbReference type="Pfam" id="PF07690">
    <property type="entry name" value="MFS_1"/>
    <property type="match status" value="1"/>
</dbReference>
<feature type="transmembrane region" description="Helical" evidence="8">
    <location>
        <begin position="252"/>
        <end position="270"/>
    </location>
</feature>
<evidence type="ECO:0000256" key="4">
    <source>
        <dbReference type="ARBA" id="ARBA00022692"/>
    </source>
</evidence>
<dbReference type="AlphaFoldDB" id="A0A7W8VBR9"/>
<evidence type="ECO:0000256" key="1">
    <source>
        <dbReference type="ARBA" id="ARBA00004429"/>
    </source>
</evidence>
<keyword evidence="10" id="KW-1185">Reference proteome</keyword>
<comment type="subcellular location">
    <subcellularLocation>
        <location evidence="1">Cell inner membrane</location>
        <topology evidence="1">Multi-pass membrane protein</topology>
    </subcellularLocation>
</comment>
<keyword evidence="4 8" id="KW-0812">Transmembrane</keyword>
<proteinExistence type="predicted"/>
<feature type="transmembrane region" description="Helical" evidence="8">
    <location>
        <begin position="167"/>
        <end position="187"/>
    </location>
</feature>
<dbReference type="Gene3D" id="1.20.1250.20">
    <property type="entry name" value="MFS general substrate transporter like domains"/>
    <property type="match status" value="1"/>
</dbReference>
<feature type="region of interest" description="Disordered" evidence="7">
    <location>
        <begin position="442"/>
        <end position="478"/>
    </location>
</feature>
<evidence type="ECO:0000256" key="5">
    <source>
        <dbReference type="ARBA" id="ARBA00022989"/>
    </source>
</evidence>
<dbReference type="EMBL" id="JACHDB010000001">
    <property type="protein sequence ID" value="MBB5430195.1"/>
    <property type="molecule type" value="Genomic_DNA"/>
</dbReference>
<dbReference type="CDD" id="cd06173">
    <property type="entry name" value="MFS_MefA_like"/>
    <property type="match status" value="1"/>
</dbReference>
<organism evidence="9 10">
    <name type="scientific">Nocardiopsis composta</name>
    <dbReference type="NCBI Taxonomy" id="157465"/>
    <lineage>
        <taxon>Bacteria</taxon>
        <taxon>Bacillati</taxon>
        <taxon>Actinomycetota</taxon>
        <taxon>Actinomycetes</taxon>
        <taxon>Streptosporangiales</taxon>
        <taxon>Nocardiopsidaceae</taxon>
        <taxon>Nocardiopsis</taxon>
    </lineage>
</organism>
<dbReference type="InterPro" id="IPR036259">
    <property type="entry name" value="MFS_trans_sf"/>
</dbReference>
<evidence type="ECO:0000256" key="2">
    <source>
        <dbReference type="ARBA" id="ARBA00022448"/>
    </source>
</evidence>
<gene>
    <name evidence="9" type="ORF">HDA36_000279</name>
</gene>
<feature type="transmembrane region" description="Helical" evidence="8">
    <location>
        <begin position="309"/>
        <end position="335"/>
    </location>
</feature>
<feature type="transmembrane region" description="Helical" evidence="8">
    <location>
        <begin position="282"/>
        <end position="303"/>
    </location>
</feature>
<dbReference type="InterPro" id="IPR011701">
    <property type="entry name" value="MFS"/>
</dbReference>
<keyword evidence="5 8" id="KW-1133">Transmembrane helix</keyword>
<dbReference type="SUPFAM" id="SSF103473">
    <property type="entry name" value="MFS general substrate transporter"/>
    <property type="match status" value="1"/>
</dbReference>
<dbReference type="GO" id="GO:0005886">
    <property type="term" value="C:plasma membrane"/>
    <property type="evidence" value="ECO:0007669"/>
    <property type="project" value="UniProtKB-SubCell"/>
</dbReference>
<evidence type="ECO:0000313" key="10">
    <source>
        <dbReference type="Proteomes" id="UP000572635"/>
    </source>
</evidence>
<evidence type="ECO:0000256" key="6">
    <source>
        <dbReference type="ARBA" id="ARBA00023136"/>
    </source>
</evidence>
<sequence length="478" mass="48902">MLKVLSNRTYRRLFTAQAVALVGTGLATVALALLAYDLAGGAAGTVLGTALTIKMVAYVAVSPLIGAAAGRLPRRAVLVWADLVRAGAAACLPFVDAVWQIYALIFVLQAASAAFTPVFQAAIPDVLPAERDHTRALALSRLAYDLESLLGPVLAAALLAFTTFQGLFAGTAAGFCASALLVLASALPKAAVPAAGESGWRAATRGMRIFSATPRLRALLALNAAVAAATAVVLVDTVVIVRDRIGLGEDAVAAALACYGAGSMAAALGAPRLLEERGDRGTALPAGFLLAGGLAGAAAALAAAPPAALWPALLGCWALLGAGASLVLTAAPRLLRRSCAEGERTALFAAQFSLSHACFLFAYPAAGWLIPLLGLPAALGLFAVAALAASAAATRLWPADDPRSVPHVHARLPADHPHLHDARSEGAGRRHEHEFLIDDLHPRWPAPGGRAGRGRRRPPREVPEAPGAIRAPRAGRGA</sequence>
<comment type="caution">
    <text evidence="9">The sequence shown here is derived from an EMBL/GenBank/DDBJ whole genome shotgun (WGS) entry which is preliminary data.</text>
</comment>
<dbReference type="RefSeq" id="WP_184387894.1">
    <property type="nucleotide sequence ID" value="NZ_BAAAJD010000082.1"/>
</dbReference>
<protein>
    <submittedName>
        <fullName evidence="9">MFS family permease</fullName>
    </submittedName>
</protein>
<evidence type="ECO:0000256" key="7">
    <source>
        <dbReference type="SAM" id="MobiDB-lite"/>
    </source>
</evidence>
<feature type="transmembrane region" description="Helical" evidence="8">
    <location>
        <begin position="101"/>
        <end position="122"/>
    </location>
</feature>
<feature type="transmembrane region" description="Helical" evidence="8">
    <location>
        <begin position="42"/>
        <end position="65"/>
    </location>
</feature>
<evidence type="ECO:0000313" key="9">
    <source>
        <dbReference type="EMBL" id="MBB5430195.1"/>
    </source>
</evidence>
<keyword evidence="2" id="KW-0813">Transport</keyword>
<keyword evidence="6 8" id="KW-0472">Membrane</keyword>